<organism evidence="9 10">
    <name type="scientific">Streptomyces piniterrae</name>
    <dbReference type="NCBI Taxonomy" id="2571125"/>
    <lineage>
        <taxon>Bacteria</taxon>
        <taxon>Bacillati</taxon>
        <taxon>Actinomycetota</taxon>
        <taxon>Actinomycetes</taxon>
        <taxon>Kitasatosporales</taxon>
        <taxon>Streptomycetaceae</taxon>
        <taxon>Streptomyces</taxon>
    </lineage>
</organism>
<dbReference type="InterPro" id="IPR008949">
    <property type="entry name" value="Isoprenoid_synthase_dom_sf"/>
</dbReference>
<dbReference type="Pfam" id="PF19086">
    <property type="entry name" value="Terpene_syn_C_2"/>
    <property type="match status" value="1"/>
</dbReference>
<comment type="similarity">
    <text evidence="6">Belongs to the terpene synthase family. 2-methylisoborneol synthase subfamily.</text>
</comment>
<keyword evidence="3 7" id="KW-0460">Magnesium</keyword>
<keyword evidence="2 7" id="KW-0479">Metal-binding</keyword>
<evidence type="ECO:0000256" key="3">
    <source>
        <dbReference type="ARBA" id="ARBA00022842"/>
    </source>
</evidence>
<feature type="compositionally biased region" description="Basic and acidic residues" evidence="8">
    <location>
        <begin position="95"/>
        <end position="107"/>
    </location>
</feature>
<dbReference type="SFLD" id="SFLDS00005">
    <property type="entry name" value="Isoprenoid_Synthase_Type_I"/>
    <property type="match status" value="1"/>
</dbReference>
<dbReference type="InterPro" id="IPR034686">
    <property type="entry name" value="Terpene_cyclase-like_2"/>
</dbReference>
<keyword evidence="10" id="KW-1185">Reference proteome</keyword>
<dbReference type="EMBL" id="SUMB01000009">
    <property type="protein sequence ID" value="TJZ49513.1"/>
    <property type="molecule type" value="Genomic_DNA"/>
</dbReference>
<dbReference type="GO" id="GO:0010333">
    <property type="term" value="F:terpene synthase activity"/>
    <property type="evidence" value="ECO:0007669"/>
    <property type="project" value="InterPro"/>
</dbReference>
<dbReference type="RefSeq" id="WP_136742352.1">
    <property type="nucleotide sequence ID" value="NZ_SUMB01000009.1"/>
</dbReference>
<keyword evidence="4 7" id="KW-0456">Lyase</keyword>
<dbReference type="GO" id="GO:0046872">
    <property type="term" value="F:metal ion binding"/>
    <property type="evidence" value="ECO:0007669"/>
    <property type="project" value="UniProtKB-KW"/>
</dbReference>
<dbReference type="PANTHER" id="PTHR35201:SF4">
    <property type="entry name" value="BETA-PINACENE SYNTHASE-RELATED"/>
    <property type="match status" value="1"/>
</dbReference>
<dbReference type="NCBIfam" id="NF041167">
    <property type="entry name" value="f2_encap_cargo2"/>
    <property type="match status" value="1"/>
</dbReference>
<evidence type="ECO:0000256" key="4">
    <source>
        <dbReference type="ARBA" id="ARBA00023239"/>
    </source>
</evidence>
<evidence type="ECO:0000313" key="10">
    <source>
        <dbReference type="Proteomes" id="UP000308697"/>
    </source>
</evidence>
<dbReference type="AlphaFoldDB" id="A0A4U0N7I9"/>
<evidence type="ECO:0000256" key="2">
    <source>
        <dbReference type="ARBA" id="ARBA00022723"/>
    </source>
</evidence>
<evidence type="ECO:0000256" key="8">
    <source>
        <dbReference type="SAM" id="MobiDB-lite"/>
    </source>
</evidence>
<evidence type="ECO:0000256" key="1">
    <source>
        <dbReference type="ARBA" id="ARBA00001946"/>
    </source>
</evidence>
<sequence length="457" mass="48972">MSLLSRMSAPAATHELAGLVAALLSRPAGVAPRGLPGAAGLQQDCLGGKLTGMTGRRLIRNPTGLGTSAARIRPLSITGPRRPSAAPPGTQGAAEGRREPRRTRDSSPAEGAPRPPGGPTGPGTSGLRPWSARSRGGASVPDLYCPPPVRDDPALGEEVNERLVGWAEQCGIYEGRLDDLRAANFGRLLMLTHPDTDDPDRLLAAAKCGLAEWAADDHYCDDASAGADPKQLAPRLAIAYAAVDPAHLVVRYAPELERAMRDDPVLVALRSAVEHISRYATAPQVARLQQEMSALFGGFNAEAGWRTTGRLPSVWEYLTDRQFNSFIPMTALIDAVGGYELSTAEYADPRVRRAVRMASAAATLVNDLYSMSKEDADSGFNLPTQIAAEENCSLAEAVERSVQVHDEMVHTFEAEATTLSLVGTPQLRRFLAGLWAWMGGNREWHSTTDRYHGARAE</sequence>
<dbReference type="Gene3D" id="1.10.600.10">
    <property type="entry name" value="Farnesyl Diphosphate Synthase"/>
    <property type="match status" value="1"/>
</dbReference>
<protein>
    <recommendedName>
        <fullName evidence="7">Terpene synthase</fullName>
        <ecNumber evidence="7">4.2.3.-</ecNumber>
    </recommendedName>
</protein>
<evidence type="ECO:0000313" key="9">
    <source>
        <dbReference type="EMBL" id="TJZ49513.1"/>
    </source>
</evidence>
<dbReference type="GO" id="GO:0042214">
    <property type="term" value="P:terpene metabolic process"/>
    <property type="evidence" value="ECO:0007669"/>
    <property type="project" value="InterPro"/>
</dbReference>
<proteinExistence type="inferred from homology"/>
<dbReference type="InterPro" id="IPR047945">
    <property type="entry name" value="MIB_synthase"/>
</dbReference>
<feature type="region of interest" description="Disordered" evidence="8">
    <location>
        <begin position="56"/>
        <end position="152"/>
    </location>
</feature>
<dbReference type="SFLD" id="SFLDG01020">
    <property type="entry name" value="Terpene_Cyclase_Like_2"/>
    <property type="match status" value="1"/>
</dbReference>
<dbReference type="SUPFAM" id="SSF48576">
    <property type="entry name" value="Terpenoid synthases"/>
    <property type="match status" value="1"/>
</dbReference>
<accession>A0A4U0N7I9</accession>
<dbReference type="OrthoDB" id="4567121at2"/>
<evidence type="ECO:0000256" key="6">
    <source>
        <dbReference type="ARBA" id="ARBA00035653"/>
    </source>
</evidence>
<dbReference type="EC" id="4.2.3.-" evidence="7"/>
<evidence type="ECO:0000256" key="5">
    <source>
        <dbReference type="ARBA" id="ARBA00035573"/>
    </source>
</evidence>
<comment type="catalytic activity">
    <reaction evidence="5">
        <text>(E)-2-methylgeranyl diphosphate + H2O = 2-methylisoborneol + diphosphate</text>
        <dbReference type="Rhea" id="RHEA:32571"/>
        <dbReference type="ChEBI" id="CHEBI:15377"/>
        <dbReference type="ChEBI" id="CHEBI:33019"/>
        <dbReference type="ChEBI" id="CHEBI:61984"/>
        <dbReference type="ChEBI" id="CHEBI:61987"/>
        <dbReference type="EC" id="4.2.3.118"/>
    </reaction>
</comment>
<evidence type="ECO:0000256" key="7">
    <source>
        <dbReference type="RuleBase" id="RU366034"/>
    </source>
</evidence>
<dbReference type="Proteomes" id="UP000308697">
    <property type="component" value="Unassembled WGS sequence"/>
</dbReference>
<gene>
    <name evidence="9" type="ORF">FCH28_24750</name>
</gene>
<comment type="caution">
    <text evidence="9">The sequence shown here is derived from an EMBL/GenBank/DDBJ whole genome shotgun (WGS) entry which is preliminary data.</text>
</comment>
<name>A0A4U0N7I9_9ACTN</name>
<reference evidence="9 10" key="1">
    <citation type="submission" date="2019-04" db="EMBL/GenBank/DDBJ databases">
        <title>Streptomyces piniterrae sp. nov., a heliquinomycin-producing actinomycete isolated from rhizosphere soil of Pinus yunnanensis.</title>
        <authorList>
            <person name="Zhuang X."/>
            <person name="Zhao J."/>
        </authorList>
    </citation>
    <scope>NUCLEOTIDE SEQUENCE [LARGE SCALE GENOMIC DNA]</scope>
    <source>
        <strain evidence="10">jys28</strain>
    </source>
</reference>
<comment type="cofactor">
    <cofactor evidence="1 7">
        <name>Mg(2+)</name>
        <dbReference type="ChEBI" id="CHEBI:18420"/>
    </cofactor>
</comment>
<dbReference type="PANTHER" id="PTHR35201">
    <property type="entry name" value="TERPENE SYNTHASE"/>
    <property type="match status" value="1"/>
</dbReference>